<evidence type="ECO:0000256" key="5">
    <source>
        <dbReference type="ARBA" id="ARBA00022989"/>
    </source>
</evidence>
<evidence type="ECO:0000256" key="6">
    <source>
        <dbReference type="ARBA" id="ARBA00023136"/>
    </source>
</evidence>
<dbReference type="GO" id="GO:0005886">
    <property type="term" value="C:plasma membrane"/>
    <property type="evidence" value="ECO:0007669"/>
    <property type="project" value="UniProtKB-SubCell"/>
</dbReference>
<dbReference type="InterPro" id="IPR002545">
    <property type="entry name" value="CheW-lke_dom"/>
</dbReference>
<keyword evidence="5" id="KW-1133">Transmembrane helix</keyword>
<dbReference type="PROSITE" id="PS01096">
    <property type="entry name" value="PPIC_PPIASE_1"/>
    <property type="match status" value="1"/>
</dbReference>
<keyword evidence="11" id="KW-0413">Isomerase</keyword>
<dbReference type="PANTHER" id="PTHR47529">
    <property type="entry name" value="PEPTIDYL-PROLYL CIS-TRANS ISOMERASE D"/>
    <property type="match status" value="1"/>
</dbReference>
<dbReference type="InterPro" id="IPR052029">
    <property type="entry name" value="PpiD_chaperone"/>
</dbReference>
<dbReference type="GO" id="GO:0003755">
    <property type="term" value="F:peptidyl-prolyl cis-trans isomerase activity"/>
    <property type="evidence" value="ECO:0007669"/>
    <property type="project" value="InterPro"/>
</dbReference>
<dbReference type="Pfam" id="PF13624">
    <property type="entry name" value="SurA_N_3"/>
    <property type="match status" value="1"/>
</dbReference>
<keyword evidence="3" id="KW-0997">Cell inner membrane</keyword>
<evidence type="ECO:0000256" key="2">
    <source>
        <dbReference type="ARBA" id="ARBA00022475"/>
    </source>
</evidence>
<dbReference type="Gene3D" id="2.30.30.40">
    <property type="entry name" value="SH3 Domains"/>
    <property type="match status" value="1"/>
</dbReference>
<proteinExistence type="inferred from homology"/>
<evidence type="ECO:0000256" key="9">
    <source>
        <dbReference type="ARBA" id="ARBA00040743"/>
    </source>
</evidence>
<comment type="caution">
    <text evidence="11">The sequence shown here is derived from an EMBL/GenBank/DDBJ whole genome shotgun (WGS) entry which is preliminary data.</text>
</comment>
<name>A0A0Q0EL69_PSESX</name>
<evidence type="ECO:0000313" key="12">
    <source>
        <dbReference type="Proteomes" id="UP000268096"/>
    </source>
</evidence>
<dbReference type="GO" id="GO:0006935">
    <property type="term" value="P:chemotaxis"/>
    <property type="evidence" value="ECO:0007669"/>
    <property type="project" value="InterPro"/>
</dbReference>
<accession>A0A0Q0EL69</accession>
<keyword evidence="6" id="KW-0472">Membrane</keyword>
<dbReference type="InterPro" id="IPR036061">
    <property type="entry name" value="CheW-like_dom_sf"/>
</dbReference>
<sequence length="980" mass="106919">MSSLNAYGVVQVNGVYLAVVADALMEAVHWPADLNPHPLTRGALRGVFTLRGKPVPLVDLRAQLAEGGDMSSPTPLVAILKYGGGYLGLAIDAVCDILKARDSQFSPLGPEGSAVGLLPSLLLGSEESRMIYKLDLAFMSGLPGVLFAADPNAQVLKDEALAAKNRLLHYLVFECDGRNFCIDASVVTELVDEPEITASDFASDCCFGVTSVRGTKVPALNLSEVLGLDHQRQTSKPQLLLLTAPDGRVCGFGYDRMVAIQRQDPDSLLAAPGYGLPHPELLAGVMNLEEGQQALLLDHPMLLQRPEVKSYTQVYQHDVKPAQASHDVTKAMLRHACLLFDAPTRFVAPLSQIVEIMSMPQQLIGLSQPETHLLGQFNLRGEQVPLICLSSLLGEGAQVQGEASRVLIVRGERLCFGFAVNRVDAIDAFNQFDPAMLDEKLLRESALKGLIDRKLLLQGAADARFSFSDAALDQQLLQTPEFQVDGKFNADRFDQVIRQLGYSRLQFRQMLGQEMLIGQVRAGVAGSAFVTDAQVEAFARLEKQTRDFASLTLPADTSAVKVTDDEVKAHYDEHAKEFMSPEQVVLDYIELKKSSFFDKVQVKDEDLQAAYQKEIANLSEQRRAAHILIEVNDKLNDEQAKAKIEEIQQRLAKGEDFAALAKEYSQDPGSSNKGGDLGYAGKGVYDPAFEEALYALNKDQVSQPVRTDFGWHLIKLLGVEAPSVPSFASLKGKLTNDLKSQLVEQKFVEVTKQLEDSAFESSDLSQPAQDLGLKVQTTAPFGREGGEGLTANRAVIQAAFSPEVLEEGANSNTLELDPETVVVVRSKEHLQPQQLPLESVASSIRAQLVKEHASAAAKAKGEALLAGLRDGKIPLAAKQEGRDWKVMEAVTRSQEGVDPQVLQTLFRMPKPTGKDKPEFASITASDGSFVIVRLNGVNQAAAPTDAEKAQYRRFLSSREGQQDFAAYRAQLESKAKIEKF</sequence>
<evidence type="ECO:0000256" key="3">
    <source>
        <dbReference type="ARBA" id="ARBA00022519"/>
    </source>
</evidence>
<keyword evidence="4" id="KW-0812">Transmembrane</keyword>
<dbReference type="Pfam" id="PF01584">
    <property type="entry name" value="CheW"/>
    <property type="match status" value="2"/>
</dbReference>
<evidence type="ECO:0000256" key="7">
    <source>
        <dbReference type="ARBA" id="ARBA00023186"/>
    </source>
</evidence>
<dbReference type="AlphaFoldDB" id="A0A0Q0EL69"/>
<gene>
    <name evidence="11" type="ORF">ALP48_04140</name>
</gene>
<dbReference type="InterPro" id="IPR046357">
    <property type="entry name" value="PPIase_dom_sf"/>
</dbReference>
<dbReference type="SMART" id="SM00260">
    <property type="entry name" value="CheW"/>
    <property type="match status" value="2"/>
</dbReference>
<evidence type="ECO:0000313" key="11">
    <source>
        <dbReference type="EMBL" id="RMT52186.1"/>
    </source>
</evidence>
<dbReference type="PROSITE" id="PS50198">
    <property type="entry name" value="PPIC_PPIASE_2"/>
    <property type="match status" value="1"/>
</dbReference>
<dbReference type="InterPro" id="IPR023058">
    <property type="entry name" value="PPIase_PpiC_CS"/>
</dbReference>
<organism evidence="11 12">
    <name type="scientific">Pseudomonas syringae pv. solidagae</name>
    <dbReference type="NCBI Taxonomy" id="264458"/>
    <lineage>
        <taxon>Bacteria</taxon>
        <taxon>Pseudomonadati</taxon>
        <taxon>Pseudomonadota</taxon>
        <taxon>Gammaproteobacteria</taxon>
        <taxon>Pseudomonadales</taxon>
        <taxon>Pseudomonadaceae</taxon>
        <taxon>Pseudomonas</taxon>
        <taxon>Pseudomonas syringae</taxon>
    </lineage>
</organism>
<reference evidence="11 12" key="1">
    <citation type="submission" date="2018-08" db="EMBL/GenBank/DDBJ databases">
        <title>Recombination of ecologically and evolutionarily significant loci maintains genetic cohesion in the Pseudomonas syringae species complex.</title>
        <authorList>
            <person name="Dillon M."/>
            <person name="Thakur S."/>
            <person name="Almeida R.N.D."/>
            <person name="Weir B.S."/>
            <person name="Guttman D.S."/>
        </authorList>
    </citation>
    <scope>NUCLEOTIDE SEQUENCE [LARGE SCALE GENOMIC DNA]</scope>
    <source>
        <strain evidence="11 12">ICMP 16926</strain>
    </source>
</reference>
<evidence type="ECO:0000256" key="10">
    <source>
        <dbReference type="ARBA" id="ARBA00042775"/>
    </source>
</evidence>
<dbReference type="Proteomes" id="UP000268096">
    <property type="component" value="Unassembled WGS sequence"/>
</dbReference>
<dbReference type="SUPFAM" id="SSF50341">
    <property type="entry name" value="CheW-like"/>
    <property type="match status" value="3"/>
</dbReference>
<protein>
    <recommendedName>
        <fullName evidence="9">Periplasmic chaperone PpiD</fullName>
    </recommendedName>
    <alternativeName>
        <fullName evidence="10">Periplasmic folding chaperone</fullName>
    </alternativeName>
</protein>
<dbReference type="InterPro" id="IPR027304">
    <property type="entry name" value="Trigger_fact/SurA_dom_sf"/>
</dbReference>
<dbReference type="InterPro" id="IPR000297">
    <property type="entry name" value="PPIase_PpiC"/>
</dbReference>
<dbReference type="Gene3D" id="1.10.4030.10">
    <property type="entry name" value="Porin chaperone SurA, peptide-binding domain"/>
    <property type="match status" value="1"/>
</dbReference>
<keyword evidence="2" id="KW-1003">Cell membrane</keyword>
<evidence type="ECO:0000256" key="1">
    <source>
        <dbReference type="ARBA" id="ARBA00004382"/>
    </source>
</evidence>
<comment type="similarity">
    <text evidence="8">Belongs to the PpiD chaperone family.</text>
</comment>
<dbReference type="Pfam" id="PF00639">
    <property type="entry name" value="Rotamase"/>
    <property type="match status" value="1"/>
</dbReference>
<dbReference type="SUPFAM" id="SSF54534">
    <property type="entry name" value="FKBP-like"/>
    <property type="match status" value="1"/>
</dbReference>
<dbReference type="PROSITE" id="PS50851">
    <property type="entry name" value="CHEW"/>
    <property type="match status" value="3"/>
</dbReference>
<keyword evidence="7" id="KW-0143">Chaperone</keyword>
<evidence type="ECO:0000256" key="4">
    <source>
        <dbReference type="ARBA" id="ARBA00022692"/>
    </source>
</evidence>
<dbReference type="Gene3D" id="3.10.50.40">
    <property type="match status" value="1"/>
</dbReference>
<comment type="subcellular location">
    <subcellularLocation>
        <location evidence="1">Cell inner membrane</location>
        <topology evidence="1">Single-pass type II membrane protein</topology>
        <orientation evidence="1">Periplasmic side</orientation>
    </subcellularLocation>
</comment>
<dbReference type="PANTHER" id="PTHR47529:SF1">
    <property type="entry name" value="PERIPLASMIC CHAPERONE PPID"/>
    <property type="match status" value="1"/>
</dbReference>
<dbReference type="GO" id="GO:0007165">
    <property type="term" value="P:signal transduction"/>
    <property type="evidence" value="ECO:0007669"/>
    <property type="project" value="InterPro"/>
</dbReference>
<dbReference type="Gene3D" id="2.40.50.180">
    <property type="entry name" value="CheA-289, Domain 4"/>
    <property type="match status" value="3"/>
</dbReference>
<dbReference type="EMBL" id="RBTH01000002">
    <property type="protein sequence ID" value="RMT52186.1"/>
    <property type="molecule type" value="Genomic_DNA"/>
</dbReference>
<dbReference type="SUPFAM" id="SSF109998">
    <property type="entry name" value="Triger factor/SurA peptide-binding domain-like"/>
    <property type="match status" value="1"/>
</dbReference>
<evidence type="ECO:0000256" key="8">
    <source>
        <dbReference type="ARBA" id="ARBA00038408"/>
    </source>
</evidence>